<dbReference type="GeneID" id="108821540"/>
<proteinExistence type="predicted"/>
<dbReference type="SUPFAM" id="SSF57889">
    <property type="entry name" value="Cysteine-rich domain"/>
    <property type="match status" value="4"/>
</dbReference>
<name>A0A9W3BV03_RAPSA</name>
<accession>A0A9W3BV03</accession>
<dbReference type="InterPro" id="IPR053192">
    <property type="entry name" value="Vacuole_Formation_Reg"/>
</dbReference>
<feature type="domain" description="DC1" evidence="2">
    <location>
        <begin position="234"/>
        <end position="282"/>
    </location>
</feature>
<feature type="domain" description="DC1" evidence="2">
    <location>
        <begin position="346"/>
        <end position="394"/>
    </location>
</feature>
<dbReference type="RefSeq" id="XP_056843073.1">
    <property type="nucleotide sequence ID" value="XM_056987093.1"/>
</dbReference>
<evidence type="ECO:0000259" key="2">
    <source>
        <dbReference type="Pfam" id="PF03107"/>
    </source>
</evidence>
<reference evidence="4" key="2">
    <citation type="submission" date="2025-08" db="UniProtKB">
        <authorList>
            <consortium name="RefSeq"/>
        </authorList>
    </citation>
    <scope>IDENTIFICATION</scope>
    <source>
        <tissue evidence="4">Leaf</tissue>
    </source>
</reference>
<organism evidence="3 4">
    <name type="scientific">Raphanus sativus</name>
    <name type="common">Radish</name>
    <name type="synonym">Raphanus raphanistrum var. sativus</name>
    <dbReference type="NCBI Taxonomy" id="3726"/>
    <lineage>
        <taxon>Eukaryota</taxon>
        <taxon>Viridiplantae</taxon>
        <taxon>Streptophyta</taxon>
        <taxon>Embryophyta</taxon>
        <taxon>Tracheophyta</taxon>
        <taxon>Spermatophyta</taxon>
        <taxon>Magnoliopsida</taxon>
        <taxon>eudicotyledons</taxon>
        <taxon>Gunneridae</taxon>
        <taxon>Pentapetalae</taxon>
        <taxon>rosids</taxon>
        <taxon>malvids</taxon>
        <taxon>Brassicales</taxon>
        <taxon>Brassicaceae</taxon>
        <taxon>Brassiceae</taxon>
        <taxon>Raphanus</taxon>
    </lineage>
</organism>
<dbReference type="KEGG" id="rsz:108821540"/>
<keyword evidence="1" id="KW-0677">Repeat</keyword>
<keyword evidence="3" id="KW-1185">Reference proteome</keyword>
<dbReference type="Pfam" id="PF03107">
    <property type="entry name" value="C1_2"/>
    <property type="match status" value="5"/>
</dbReference>
<dbReference type="PANTHER" id="PTHR32410">
    <property type="entry name" value="CYSTEINE/HISTIDINE-RICH C1 DOMAIN FAMILY PROTEIN"/>
    <property type="match status" value="1"/>
</dbReference>
<protein>
    <submittedName>
        <fullName evidence="4">Uncharacterized protein LOC108821540</fullName>
    </submittedName>
</protein>
<dbReference type="OrthoDB" id="938199at2759"/>
<reference evidence="3" key="1">
    <citation type="journal article" date="2019" name="Database">
        <title>The radish genome database (RadishGD): an integrated information resource for radish genomics.</title>
        <authorList>
            <person name="Yu H.J."/>
            <person name="Baek S."/>
            <person name="Lee Y.J."/>
            <person name="Cho A."/>
            <person name="Mun J.H."/>
        </authorList>
    </citation>
    <scope>NUCLEOTIDE SEQUENCE [LARGE SCALE GENOMIC DNA]</scope>
    <source>
        <strain evidence="3">cv. WK10039</strain>
    </source>
</reference>
<gene>
    <name evidence="4" type="primary">LOC108821540</name>
</gene>
<feature type="domain" description="DC1" evidence="2">
    <location>
        <begin position="428"/>
        <end position="476"/>
    </location>
</feature>
<sequence length="527" mass="60461">MGSINGEKNNYMCSGLKILRKQNSLRKKKSEERLTQEKRRGLGFGNCKHPKMGKQEVSSSIHEHPLLPFTRFVVGSCKQCGSREYIYGGYCCNELGCEHVVFHKECGDPLLEINHSSHPDHPLKLFICDDKGFSCSLCGEPQSRFGYSCSICDFKLGLDCARREAPLHILEKPSVHEHPLELCHSSKVVADYTSARFCQVCHCLCTYNWYMCVQCKLSFHLHCATFRPEAYHTSHPKHSLKFFAPEEAPTYADKECILCRNRLYGGVHHCDVCNFSICGDCMKNPPPLGVVSLTTHEHQLHLVPRHIEFTCNACGTTGDRSPYFCLQCNFMIHRECIDLPRVININRHDHRVSYTRRLGHGEWKCRVCRKKVDGFYGVYTCAKCPTFAGHARCATREDVWDMVELEGTPEEEEIVPFEVIDDNTIRHFSHDHNLRINKDGEILQENILCEACTFQICSEPFFRCQQCSFILHTKCANLPRKKRHVCSNFPFMLQTNTDAKTSQCIRCYNHFSGFRLSTVSESLFLAL</sequence>
<dbReference type="AlphaFoldDB" id="A0A9W3BV03"/>
<evidence type="ECO:0000313" key="3">
    <source>
        <dbReference type="Proteomes" id="UP000504610"/>
    </source>
</evidence>
<dbReference type="InterPro" id="IPR004146">
    <property type="entry name" value="DC1"/>
</dbReference>
<dbReference type="Proteomes" id="UP000504610">
    <property type="component" value="Chromosome 6"/>
</dbReference>
<evidence type="ECO:0000256" key="1">
    <source>
        <dbReference type="ARBA" id="ARBA00022737"/>
    </source>
</evidence>
<feature type="domain" description="DC1" evidence="2">
    <location>
        <begin position="117"/>
        <end position="161"/>
    </location>
</feature>
<feature type="domain" description="DC1" evidence="2">
    <location>
        <begin position="295"/>
        <end position="337"/>
    </location>
</feature>
<evidence type="ECO:0000313" key="4">
    <source>
        <dbReference type="RefSeq" id="XP_056843073.1"/>
    </source>
</evidence>
<dbReference type="InterPro" id="IPR046349">
    <property type="entry name" value="C1-like_sf"/>
</dbReference>
<dbReference type="PANTHER" id="PTHR32410:SF162">
    <property type="entry name" value="CHP-RICH ZINC FINGER PROTEIN-LIKE-RELATED"/>
    <property type="match status" value="1"/>
</dbReference>